<evidence type="ECO:0000313" key="1">
    <source>
        <dbReference type="EMBL" id="EMC23418.1"/>
    </source>
</evidence>
<name>A0A829BQ48_STRMG</name>
<sequence length="180" mass="20797">MKESIFLSYPKPYLKRQKEFINKISDYLESRNFMPRTLGITDYDMNAPLTAIRRLMIESNGIITIAFRRNLIRDGISKPDSDLNQKSCSLKEKWLTSPYCQIEPAMAFQLGLPILIFREKGVIADGILEIGALGINMPEFDLDDSIDNYFESEEWKQLMKQWESSVMKVVEAKGCPPKLY</sequence>
<dbReference type="RefSeq" id="WP_002272904.1">
    <property type="nucleotide sequence ID" value="NZ_AHSR01000030.1"/>
</dbReference>
<dbReference type="EMBL" id="AHSR01000030">
    <property type="protein sequence ID" value="EMC23418.1"/>
    <property type="molecule type" value="Genomic_DNA"/>
</dbReference>
<proteinExistence type="predicted"/>
<comment type="caution">
    <text evidence="1">The sequence shown here is derived from an EMBL/GenBank/DDBJ whole genome shotgun (WGS) entry which is preliminary data.</text>
</comment>
<protein>
    <recommendedName>
        <fullName evidence="3">Nucleoside 2-deoxyribosyltransferase</fullName>
    </recommendedName>
</protein>
<organism evidence="1 2">
    <name type="scientific">Streptococcus mutans SM6</name>
    <dbReference type="NCBI Taxonomy" id="857119"/>
    <lineage>
        <taxon>Bacteria</taxon>
        <taxon>Bacillati</taxon>
        <taxon>Bacillota</taxon>
        <taxon>Bacilli</taxon>
        <taxon>Lactobacillales</taxon>
        <taxon>Streptococcaceae</taxon>
        <taxon>Streptococcus</taxon>
    </lineage>
</organism>
<reference evidence="1 2" key="1">
    <citation type="journal article" date="2013" name="Mol. Biol. Evol.">
        <title>Evolutionary and population genomics of the cavity causing bacteria Streptococcus mutans.</title>
        <authorList>
            <person name="Cornejo O.E."/>
            <person name="Lefebure T."/>
            <person name="Pavinski Bitar P.D."/>
            <person name="Lang P."/>
            <person name="Richards V.P."/>
            <person name="Eilertson K."/>
            <person name="Do T."/>
            <person name="Beighton D."/>
            <person name="Zeng L."/>
            <person name="Ahn S.J."/>
            <person name="Burne R.A."/>
            <person name="Siepel A."/>
            <person name="Bustamante C.D."/>
            <person name="Stanhope M.J."/>
        </authorList>
    </citation>
    <scope>NUCLEOTIDE SEQUENCE [LARGE SCALE GENOMIC DNA]</scope>
    <source>
        <strain evidence="1 2">SM6</strain>
    </source>
</reference>
<evidence type="ECO:0008006" key="3">
    <source>
        <dbReference type="Google" id="ProtNLM"/>
    </source>
</evidence>
<accession>A0A829BQ48</accession>
<gene>
    <name evidence="1" type="ORF">SMU82_06859</name>
</gene>
<dbReference type="AlphaFoldDB" id="A0A829BQ48"/>
<evidence type="ECO:0000313" key="2">
    <source>
        <dbReference type="Proteomes" id="UP000011676"/>
    </source>
</evidence>
<dbReference type="Proteomes" id="UP000011676">
    <property type="component" value="Unassembled WGS sequence"/>
</dbReference>